<keyword evidence="12" id="KW-0408">Iron</keyword>
<feature type="binding site" evidence="12">
    <location>
        <position position="94"/>
    </location>
    <ligand>
        <name>Fe cation</name>
        <dbReference type="ChEBI" id="CHEBI:24875"/>
    </ligand>
</feature>
<dbReference type="PANTHER" id="PTHR33202:SF2">
    <property type="entry name" value="FERRIC UPTAKE REGULATION PROTEIN"/>
    <property type="match status" value="1"/>
</dbReference>
<accession>A0A6P2C0M6</accession>
<evidence type="ECO:0000256" key="1">
    <source>
        <dbReference type="ARBA" id="ARBA00004496"/>
    </source>
</evidence>
<dbReference type="AlphaFoldDB" id="A0A6P2C0M6"/>
<evidence type="ECO:0000256" key="2">
    <source>
        <dbReference type="ARBA" id="ARBA00007957"/>
    </source>
</evidence>
<dbReference type="GO" id="GO:0005829">
    <property type="term" value="C:cytosol"/>
    <property type="evidence" value="ECO:0007669"/>
    <property type="project" value="TreeGrafter"/>
</dbReference>
<dbReference type="EMBL" id="RPFW01000002">
    <property type="protein sequence ID" value="TVZ04738.1"/>
    <property type="molecule type" value="Genomic_DNA"/>
</dbReference>
<dbReference type="GO" id="GO:0008270">
    <property type="term" value="F:zinc ion binding"/>
    <property type="evidence" value="ECO:0007669"/>
    <property type="project" value="TreeGrafter"/>
</dbReference>
<dbReference type="InterPro" id="IPR043135">
    <property type="entry name" value="Fur_C"/>
</dbReference>
<reference evidence="13 14" key="1">
    <citation type="submission" date="2018-11" db="EMBL/GenBank/DDBJ databases">
        <title>Trebonia kvetii gen.nov., sp.nov., a novel acidophilic actinobacterium, and proposal of the new actinobacterial family Treboniaceae fam. nov.</title>
        <authorList>
            <person name="Rapoport D."/>
            <person name="Sagova-Mareckova M."/>
            <person name="Sedlacek I."/>
            <person name="Provaznik J."/>
            <person name="Kralova S."/>
            <person name="Pavlinic D."/>
            <person name="Benes V."/>
            <person name="Kopecky J."/>
        </authorList>
    </citation>
    <scope>NUCLEOTIDE SEQUENCE [LARGE SCALE GENOMIC DNA]</scope>
    <source>
        <strain evidence="13 14">15Tr583</strain>
    </source>
</reference>
<evidence type="ECO:0000256" key="3">
    <source>
        <dbReference type="ARBA" id="ARBA00011738"/>
    </source>
</evidence>
<gene>
    <name evidence="13" type="ORF">EAS64_08725</name>
</gene>
<dbReference type="InterPro" id="IPR002481">
    <property type="entry name" value="FUR"/>
</dbReference>
<evidence type="ECO:0000313" key="13">
    <source>
        <dbReference type="EMBL" id="TVZ04738.1"/>
    </source>
</evidence>
<dbReference type="GO" id="GO:1900376">
    <property type="term" value="P:regulation of secondary metabolite biosynthetic process"/>
    <property type="evidence" value="ECO:0007669"/>
    <property type="project" value="TreeGrafter"/>
</dbReference>
<evidence type="ECO:0000256" key="10">
    <source>
        <dbReference type="ARBA" id="ARBA00023163"/>
    </source>
</evidence>
<evidence type="ECO:0000256" key="9">
    <source>
        <dbReference type="ARBA" id="ARBA00023125"/>
    </source>
</evidence>
<dbReference type="OrthoDB" id="8659436at2"/>
<keyword evidence="6 11" id="KW-0479">Metal-binding</keyword>
<comment type="caution">
    <text evidence="13">The sequence shown here is derived from an EMBL/GenBank/DDBJ whole genome shotgun (WGS) entry which is preliminary data.</text>
</comment>
<evidence type="ECO:0000256" key="5">
    <source>
        <dbReference type="ARBA" id="ARBA00022491"/>
    </source>
</evidence>
<comment type="subunit">
    <text evidence="3">Homodimer.</text>
</comment>
<dbReference type="Proteomes" id="UP000460272">
    <property type="component" value="Unassembled WGS sequence"/>
</dbReference>
<dbReference type="Gene3D" id="1.10.10.10">
    <property type="entry name" value="Winged helix-like DNA-binding domain superfamily/Winged helix DNA-binding domain"/>
    <property type="match status" value="1"/>
</dbReference>
<protein>
    <submittedName>
        <fullName evidence="13">Transcriptional repressor</fullName>
    </submittedName>
</protein>
<organism evidence="13 14">
    <name type="scientific">Trebonia kvetii</name>
    <dbReference type="NCBI Taxonomy" id="2480626"/>
    <lineage>
        <taxon>Bacteria</taxon>
        <taxon>Bacillati</taxon>
        <taxon>Actinomycetota</taxon>
        <taxon>Actinomycetes</taxon>
        <taxon>Streptosporangiales</taxon>
        <taxon>Treboniaceae</taxon>
        <taxon>Trebonia</taxon>
    </lineage>
</organism>
<dbReference type="SUPFAM" id="SSF46785">
    <property type="entry name" value="Winged helix' DNA-binding domain"/>
    <property type="match status" value="1"/>
</dbReference>
<evidence type="ECO:0000256" key="6">
    <source>
        <dbReference type="ARBA" id="ARBA00022723"/>
    </source>
</evidence>
<keyword evidence="8" id="KW-0805">Transcription regulation</keyword>
<evidence type="ECO:0000256" key="8">
    <source>
        <dbReference type="ARBA" id="ARBA00023015"/>
    </source>
</evidence>
<comment type="subcellular location">
    <subcellularLocation>
        <location evidence="1">Cytoplasm</location>
    </subcellularLocation>
</comment>
<feature type="binding site" evidence="11">
    <location>
        <position position="79"/>
    </location>
    <ligand>
        <name>Zn(2+)</name>
        <dbReference type="ChEBI" id="CHEBI:29105"/>
    </ligand>
</feature>
<evidence type="ECO:0000256" key="7">
    <source>
        <dbReference type="ARBA" id="ARBA00022833"/>
    </source>
</evidence>
<dbReference type="PANTHER" id="PTHR33202">
    <property type="entry name" value="ZINC UPTAKE REGULATION PROTEIN"/>
    <property type="match status" value="1"/>
</dbReference>
<dbReference type="GO" id="GO:0003700">
    <property type="term" value="F:DNA-binding transcription factor activity"/>
    <property type="evidence" value="ECO:0007669"/>
    <property type="project" value="InterPro"/>
</dbReference>
<keyword evidence="10" id="KW-0804">Transcription</keyword>
<feature type="binding site" evidence="11">
    <location>
        <position position="122"/>
    </location>
    <ligand>
        <name>Zn(2+)</name>
        <dbReference type="ChEBI" id="CHEBI:29105"/>
    </ligand>
</feature>
<keyword evidence="5" id="KW-0678">Repressor</keyword>
<dbReference type="Gene3D" id="3.30.1490.190">
    <property type="match status" value="1"/>
</dbReference>
<dbReference type="RefSeq" id="WP_145852446.1">
    <property type="nucleotide sequence ID" value="NZ_RPFW01000002.1"/>
</dbReference>
<dbReference type="InterPro" id="IPR036390">
    <property type="entry name" value="WH_DNA-bd_sf"/>
</dbReference>
<proteinExistence type="inferred from homology"/>
<feature type="binding site" evidence="12">
    <location>
        <position position="73"/>
    </location>
    <ligand>
        <name>Fe cation</name>
        <dbReference type="ChEBI" id="CHEBI:24875"/>
    </ligand>
</feature>
<comment type="cofactor">
    <cofactor evidence="12">
        <name>Mn(2+)</name>
        <dbReference type="ChEBI" id="CHEBI:29035"/>
    </cofactor>
    <cofactor evidence="12">
        <name>Fe(2+)</name>
        <dbReference type="ChEBI" id="CHEBI:29033"/>
    </cofactor>
    <text evidence="12">Binds 1 Mn(2+) or Fe(2+) ion per subunit.</text>
</comment>
<keyword evidence="14" id="KW-1185">Reference proteome</keyword>
<name>A0A6P2C0M6_9ACTN</name>
<evidence type="ECO:0000256" key="4">
    <source>
        <dbReference type="ARBA" id="ARBA00022490"/>
    </source>
</evidence>
<dbReference type="Pfam" id="PF01475">
    <property type="entry name" value="FUR"/>
    <property type="match status" value="1"/>
</dbReference>
<sequence length="137" mass="14714">MTVRQDMIRQALAEAGTFLSAQDLHARLRSAGHRIGLATVYRTLHALADEGAVDAVRDWGGQTIYRACGTREHHHHLVCRRYGRTVEVPGAVLEEWAARVGRAHGFTGIAPIAEFFGTCADCAASAPPSAGRGQALP</sequence>
<dbReference type="CDD" id="cd07153">
    <property type="entry name" value="Fur_like"/>
    <property type="match status" value="1"/>
</dbReference>
<dbReference type="InterPro" id="IPR036388">
    <property type="entry name" value="WH-like_DNA-bd_sf"/>
</dbReference>
<feature type="binding site" evidence="11">
    <location>
        <position position="119"/>
    </location>
    <ligand>
        <name>Zn(2+)</name>
        <dbReference type="ChEBI" id="CHEBI:29105"/>
    </ligand>
</feature>
<comment type="similarity">
    <text evidence="2">Belongs to the Fur family.</text>
</comment>
<evidence type="ECO:0000313" key="14">
    <source>
        <dbReference type="Proteomes" id="UP000460272"/>
    </source>
</evidence>
<evidence type="ECO:0000256" key="11">
    <source>
        <dbReference type="PIRSR" id="PIRSR602481-1"/>
    </source>
</evidence>
<evidence type="ECO:0000256" key="12">
    <source>
        <dbReference type="PIRSR" id="PIRSR602481-2"/>
    </source>
</evidence>
<comment type="cofactor">
    <cofactor evidence="11">
        <name>Zn(2+)</name>
        <dbReference type="ChEBI" id="CHEBI:29105"/>
    </cofactor>
    <text evidence="11">Binds 1 zinc ion per subunit.</text>
</comment>
<dbReference type="GO" id="GO:0000976">
    <property type="term" value="F:transcription cis-regulatory region binding"/>
    <property type="evidence" value="ECO:0007669"/>
    <property type="project" value="TreeGrafter"/>
</dbReference>
<dbReference type="GO" id="GO:0045892">
    <property type="term" value="P:negative regulation of DNA-templated transcription"/>
    <property type="evidence" value="ECO:0007669"/>
    <property type="project" value="TreeGrafter"/>
</dbReference>
<keyword evidence="4" id="KW-0963">Cytoplasm</keyword>
<keyword evidence="7 11" id="KW-0862">Zinc</keyword>
<keyword evidence="9" id="KW-0238">DNA-binding</keyword>